<comment type="caution">
    <text evidence="1">The sequence shown here is derived from an EMBL/GenBank/DDBJ whole genome shotgun (WGS) entry which is preliminary data.</text>
</comment>
<name>A0A9D4CM07_DREPO</name>
<dbReference type="AlphaFoldDB" id="A0A9D4CM07"/>
<dbReference type="EMBL" id="JAIWYP010000012">
    <property type="protein sequence ID" value="KAH3726710.1"/>
    <property type="molecule type" value="Genomic_DNA"/>
</dbReference>
<evidence type="ECO:0000313" key="1">
    <source>
        <dbReference type="EMBL" id="KAH3726710.1"/>
    </source>
</evidence>
<accession>A0A9D4CM07</accession>
<reference evidence="1" key="1">
    <citation type="journal article" date="2019" name="bioRxiv">
        <title>The Genome of the Zebra Mussel, Dreissena polymorpha: A Resource for Invasive Species Research.</title>
        <authorList>
            <person name="McCartney M.A."/>
            <person name="Auch B."/>
            <person name="Kono T."/>
            <person name="Mallez S."/>
            <person name="Zhang Y."/>
            <person name="Obille A."/>
            <person name="Becker A."/>
            <person name="Abrahante J.E."/>
            <person name="Garbe J."/>
            <person name="Badalamenti J.P."/>
            <person name="Herman A."/>
            <person name="Mangelson H."/>
            <person name="Liachko I."/>
            <person name="Sullivan S."/>
            <person name="Sone E.D."/>
            <person name="Koren S."/>
            <person name="Silverstein K.A.T."/>
            <person name="Beckman K.B."/>
            <person name="Gohl D.M."/>
        </authorList>
    </citation>
    <scope>NUCLEOTIDE SEQUENCE</scope>
    <source>
        <strain evidence="1">Duluth1</strain>
        <tissue evidence="1">Whole animal</tissue>
    </source>
</reference>
<sequence length="251" mass="28571">MDMILSNVTKGAYRMIVSAYGEGISVQESKFNTEALTIRSYQSILDFQDTHVYSVKTKLNDTKDFIKFLKFVNMDIDLQLRVKNTSEYMRIACLLEHMVNVRQGLETGVTKQHKTEMNSKRMPTKLIDVEQVITVAKEEFDKTMQRIGSMKEDAVKILTKTMVAFINRYITAYLCLGQGHRVGEPENLKYREYLLALEGERTCNVSGVPHLVINVADQKTAATHDCRIALNSYWINMMIYITGTCAPASSV</sequence>
<dbReference type="Proteomes" id="UP000828390">
    <property type="component" value="Unassembled WGS sequence"/>
</dbReference>
<proteinExistence type="predicted"/>
<protein>
    <submittedName>
        <fullName evidence="1">Uncharacterized protein</fullName>
    </submittedName>
</protein>
<organism evidence="1 2">
    <name type="scientific">Dreissena polymorpha</name>
    <name type="common">Zebra mussel</name>
    <name type="synonym">Mytilus polymorpha</name>
    <dbReference type="NCBI Taxonomy" id="45954"/>
    <lineage>
        <taxon>Eukaryota</taxon>
        <taxon>Metazoa</taxon>
        <taxon>Spiralia</taxon>
        <taxon>Lophotrochozoa</taxon>
        <taxon>Mollusca</taxon>
        <taxon>Bivalvia</taxon>
        <taxon>Autobranchia</taxon>
        <taxon>Heteroconchia</taxon>
        <taxon>Euheterodonta</taxon>
        <taxon>Imparidentia</taxon>
        <taxon>Neoheterodontei</taxon>
        <taxon>Myida</taxon>
        <taxon>Dreissenoidea</taxon>
        <taxon>Dreissenidae</taxon>
        <taxon>Dreissena</taxon>
    </lineage>
</organism>
<gene>
    <name evidence="1" type="ORF">DPMN_052579</name>
</gene>
<reference evidence="1" key="2">
    <citation type="submission" date="2020-11" db="EMBL/GenBank/DDBJ databases">
        <authorList>
            <person name="McCartney M.A."/>
            <person name="Auch B."/>
            <person name="Kono T."/>
            <person name="Mallez S."/>
            <person name="Becker A."/>
            <person name="Gohl D.M."/>
            <person name="Silverstein K.A.T."/>
            <person name="Koren S."/>
            <person name="Bechman K.B."/>
            <person name="Herman A."/>
            <person name="Abrahante J.E."/>
            <person name="Garbe J."/>
        </authorList>
    </citation>
    <scope>NUCLEOTIDE SEQUENCE</scope>
    <source>
        <strain evidence="1">Duluth1</strain>
        <tissue evidence="1">Whole animal</tissue>
    </source>
</reference>
<evidence type="ECO:0000313" key="2">
    <source>
        <dbReference type="Proteomes" id="UP000828390"/>
    </source>
</evidence>
<keyword evidence="2" id="KW-1185">Reference proteome</keyword>